<sequence length="1163" mass="124515">MLESSALLISLLAWERHADGPAASAITIEPFAFPSQEIPLITAAMALAVGEPKRALRTLEEIDGPGAIAEAVAALRYAALILDLNWYPGGNPAYLSSADRAHLNRNLPPMNTKSDLHLAARFLLQRLVACAVGEASRTTGNTATLGRALDDLRGSAFLFRGRQPAARLAAQLAIADVNRRAGRAVDTRSTLAATRRRLSAQDLLGHAAVELAEGDFALAELSHPELLSLELRIAPALGQGYGAFVPKLRPPSDPMTAEAHYAIADRLYARSGASSGRAAVALRRAHIARLTGDRRACTRWLQAARDNSSGALTALVTVHEIVDRLIAGDDVPRNALDSVAHWSSTDGSTSFCRGLVRLLLECSEAWQAVGEALPALRCLRLAGHFAAAMDAPVESELVDHYHIRLIDQFTYRRASAVLLAAESARSVASLCQPPVEERAWQRASSQVMMLNDVAEGLADPDFKAVAVQRLADIEAAFSRIDTPSPDAFTTHGIICNHLRQAKTLVGRYRGRRAETAGLREDSQAYLEAALAEATADGDIFLIIVMLAELGRLQEARRLALETFRENGLHPSHAVTLFLLLGDPQSARRALALIDPIGWVADPEKPWVDKARRAELAEAFGEHAVAADLASAAVAEYEHRTARLVRDVLRTSATDDVNVANMYQTAVLAYLGLARERGAGGHSDEAVAFELSDRCRGMAVDLLSSLDTICDPASLDAARRWLRASSAWAATYEDLFERVVESPNHPPTPEQVRAELQVAEELLDVAESDVARLAPQLLAGRQSSRRPAALDDIQAGLADDAVLLMYEMLPQTLLVWVVDSSSVRHRMVPARHRDLACDARQLHAACAAGRSAEREARELAELLIAPVADAIEGHRRLYIVPHRALTLVPFHVLPLQGQLLGERFTLSFLPSASLLARPAAGRPPRLDGPALLVGDPAIAPSRGLPRLPGTATEVSAIADLLDTGRLLLGSAASNAGVARSAPGCTIVHLATHGLVYERSPNRNLLALAGDDELTVGELMGSNLGADLVVLSACHTGRGTATAGGDIVGLARAAISAGARHLVVSLWPVDDEAGCLLMTFLYEALMDPRPGCTESPGVAASLATAQLRLRCLDADGRRAVYEQLRARAHTGSARFGTRDGRAPSGVKNATSELPYYWAPFIHIGG</sequence>
<gene>
    <name evidence="2" type="ORF">ACGFZB_41400</name>
</gene>
<protein>
    <submittedName>
        <fullName evidence="2">CHAT domain-containing protein</fullName>
    </submittedName>
</protein>
<name>A0ABW7BHZ8_9ACTN</name>
<comment type="caution">
    <text evidence="2">The sequence shown here is derived from an EMBL/GenBank/DDBJ whole genome shotgun (WGS) entry which is preliminary data.</text>
</comment>
<evidence type="ECO:0000259" key="1">
    <source>
        <dbReference type="Pfam" id="PF12770"/>
    </source>
</evidence>
<accession>A0ABW7BHZ8</accession>
<dbReference type="Proteomes" id="UP001604267">
    <property type="component" value="Unassembled WGS sequence"/>
</dbReference>
<evidence type="ECO:0000313" key="2">
    <source>
        <dbReference type="EMBL" id="MFG3016798.1"/>
    </source>
</evidence>
<dbReference type="EMBL" id="JBICYV010000035">
    <property type="protein sequence ID" value="MFG3016798.1"/>
    <property type="molecule type" value="Genomic_DNA"/>
</dbReference>
<organism evidence="2 3">
    <name type="scientific">Streptomyces cinerochromogenes</name>
    <dbReference type="NCBI Taxonomy" id="66422"/>
    <lineage>
        <taxon>Bacteria</taxon>
        <taxon>Bacillati</taxon>
        <taxon>Actinomycetota</taxon>
        <taxon>Actinomycetes</taxon>
        <taxon>Kitasatosporales</taxon>
        <taxon>Streptomycetaceae</taxon>
        <taxon>Streptomyces</taxon>
    </lineage>
</organism>
<proteinExistence type="predicted"/>
<reference evidence="2 3" key="1">
    <citation type="submission" date="2024-10" db="EMBL/GenBank/DDBJ databases">
        <title>The Natural Products Discovery Center: Release of the First 8490 Sequenced Strains for Exploring Actinobacteria Biosynthetic Diversity.</title>
        <authorList>
            <person name="Kalkreuter E."/>
            <person name="Kautsar S.A."/>
            <person name="Yang D."/>
            <person name="Bader C.D."/>
            <person name="Teijaro C.N."/>
            <person name="Fluegel L."/>
            <person name="Davis C.M."/>
            <person name="Simpson J.R."/>
            <person name="Lauterbach L."/>
            <person name="Steele A.D."/>
            <person name="Gui C."/>
            <person name="Meng S."/>
            <person name="Li G."/>
            <person name="Viehrig K."/>
            <person name="Ye F."/>
            <person name="Su P."/>
            <person name="Kiefer A.F."/>
            <person name="Nichols A."/>
            <person name="Cepeda A.J."/>
            <person name="Yan W."/>
            <person name="Fan B."/>
            <person name="Jiang Y."/>
            <person name="Adhikari A."/>
            <person name="Zheng C.-J."/>
            <person name="Schuster L."/>
            <person name="Cowan T.M."/>
            <person name="Smanski M.J."/>
            <person name="Chevrette M.G."/>
            <person name="De Carvalho L.P.S."/>
            <person name="Shen B."/>
        </authorList>
    </citation>
    <scope>NUCLEOTIDE SEQUENCE [LARGE SCALE GENOMIC DNA]</scope>
    <source>
        <strain evidence="2 3">NPDC048320</strain>
    </source>
</reference>
<dbReference type="InterPro" id="IPR024983">
    <property type="entry name" value="CHAT_dom"/>
</dbReference>
<evidence type="ECO:0000313" key="3">
    <source>
        <dbReference type="Proteomes" id="UP001604267"/>
    </source>
</evidence>
<dbReference type="RefSeq" id="WP_392825924.1">
    <property type="nucleotide sequence ID" value="NZ_JBICYV010000035.1"/>
</dbReference>
<feature type="domain" description="CHAT" evidence="1">
    <location>
        <begin position="853"/>
        <end position="1162"/>
    </location>
</feature>
<dbReference type="Pfam" id="PF12770">
    <property type="entry name" value="CHAT"/>
    <property type="match status" value="1"/>
</dbReference>
<keyword evidence="3" id="KW-1185">Reference proteome</keyword>